<keyword evidence="5 7" id="KW-0472">Membrane</keyword>
<feature type="transmembrane region" description="Helical" evidence="7">
    <location>
        <begin position="39"/>
        <end position="56"/>
    </location>
</feature>
<dbReference type="RefSeq" id="WP_353072626.1">
    <property type="nucleotide sequence ID" value="NZ_CP132938.1"/>
</dbReference>
<protein>
    <submittedName>
        <fullName evidence="8">MFS transporter</fullName>
    </submittedName>
</protein>
<reference evidence="8" key="1">
    <citation type="submission" date="2023-08" db="EMBL/GenBank/DDBJ databases">
        <authorList>
            <person name="Messyasz A."/>
            <person name="Mannisto M.K."/>
            <person name="Kerkhof L.J."/>
            <person name="Haggblom M."/>
        </authorList>
    </citation>
    <scope>NUCLEOTIDE SEQUENCE</scope>
    <source>
        <strain evidence="8">M8UP39</strain>
    </source>
</reference>
<feature type="compositionally biased region" description="Basic and acidic residues" evidence="6">
    <location>
        <begin position="236"/>
        <end position="256"/>
    </location>
</feature>
<dbReference type="GO" id="GO:0005886">
    <property type="term" value="C:plasma membrane"/>
    <property type="evidence" value="ECO:0007669"/>
    <property type="project" value="UniProtKB-SubCell"/>
</dbReference>
<dbReference type="EMBL" id="CP132938">
    <property type="protein sequence ID" value="XCB22833.1"/>
    <property type="molecule type" value="Genomic_DNA"/>
</dbReference>
<dbReference type="PANTHER" id="PTHR43702">
    <property type="entry name" value="L-FUCOSE-PROTON SYMPORTER"/>
    <property type="match status" value="1"/>
</dbReference>
<name>A0AAU7Z2U9_9BACT</name>
<comment type="subcellular location">
    <subcellularLocation>
        <location evidence="1">Cell inner membrane</location>
        <topology evidence="1">Multi-pass membrane protein</topology>
    </subcellularLocation>
</comment>
<evidence type="ECO:0000256" key="1">
    <source>
        <dbReference type="ARBA" id="ARBA00004429"/>
    </source>
</evidence>
<dbReference type="Pfam" id="PF07690">
    <property type="entry name" value="MFS_1"/>
    <property type="match status" value="1"/>
</dbReference>
<feature type="compositionally biased region" description="Basic and acidic residues" evidence="6">
    <location>
        <begin position="278"/>
        <end position="287"/>
    </location>
</feature>
<evidence type="ECO:0000256" key="5">
    <source>
        <dbReference type="ARBA" id="ARBA00023136"/>
    </source>
</evidence>
<dbReference type="PANTHER" id="PTHR43702:SF11">
    <property type="entry name" value="L-FUCOSE-PROTON SYMPORTER"/>
    <property type="match status" value="1"/>
</dbReference>
<evidence type="ECO:0000256" key="7">
    <source>
        <dbReference type="SAM" id="Phobius"/>
    </source>
</evidence>
<feature type="region of interest" description="Disordered" evidence="6">
    <location>
        <begin position="230"/>
        <end position="287"/>
    </location>
</feature>
<reference evidence="8" key="2">
    <citation type="journal article" date="2024" name="Environ. Microbiol.">
        <title>Genome analysis and description of Tunturibacter gen. nov. expands the diversity of Terriglobia in tundra soils.</title>
        <authorList>
            <person name="Messyasz A."/>
            <person name="Mannisto M.K."/>
            <person name="Kerkhof L.J."/>
            <person name="Haggblom M.M."/>
        </authorList>
    </citation>
    <scope>NUCLEOTIDE SEQUENCE</scope>
    <source>
        <strain evidence="8">M8UP39</strain>
    </source>
</reference>
<keyword evidence="4 7" id="KW-1133">Transmembrane helix</keyword>
<dbReference type="KEGG" id="tgi:RBB81_02615"/>
<dbReference type="SUPFAM" id="SSF103473">
    <property type="entry name" value="MFS general substrate transporter"/>
    <property type="match status" value="1"/>
</dbReference>
<feature type="region of interest" description="Disordered" evidence="6">
    <location>
        <begin position="181"/>
        <end position="200"/>
    </location>
</feature>
<dbReference type="InterPro" id="IPR036259">
    <property type="entry name" value="MFS_trans_sf"/>
</dbReference>
<keyword evidence="3 7" id="KW-0812">Transmembrane</keyword>
<evidence type="ECO:0000313" key="8">
    <source>
        <dbReference type="EMBL" id="XCB22833.1"/>
    </source>
</evidence>
<dbReference type="InterPro" id="IPR011701">
    <property type="entry name" value="MFS"/>
</dbReference>
<evidence type="ECO:0000256" key="3">
    <source>
        <dbReference type="ARBA" id="ARBA00022692"/>
    </source>
</evidence>
<evidence type="ECO:0000256" key="4">
    <source>
        <dbReference type="ARBA" id="ARBA00022989"/>
    </source>
</evidence>
<keyword evidence="2" id="KW-1003">Cell membrane</keyword>
<organism evidence="8">
    <name type="scientific">Tunturiibacter gelidiferens</name>
    <dbReference type="NCBI Taxonomy" id="3069689"/>
    <lineage>
        <taxon>Bacteria</taxon>
        <taxon>Pseudomonadati</taxon>
        <taxon>Acidobacteriota</taxon>
        <taxon>Terriglobia</taxon>
        <taxon>Terriglobales</taxon>
        <taxon>Acidobacteriaceae</taxon>
        <taxon>Tunturiibacter</taxon>
    </lineage>
</organism>
<evidence type="ECO:0000256" key="2">
    <source>
        <dbReference type="ARBA" id="ARBA00022475"/>
    </source>
</evidence>
<dbReference type="GO" id="GO:0022857">
    <property type="term" value="F:transmembrane transporter activity"/>
    <property type="evidence" value="ECO:0007669"/>
    <property type="project" value="InterPro"/>
</dbReference>
<accession>A0AAU7Z2U9</accession>
<gene>
    <name evidence="8" type="ORF">RBB81_02615</name>
</gene>
<dbReference type="Gene3D" id="1.20.1250.20">
    <property type="entry name" value="MFS general substrate transporter like domains"/>
    <property type="match status" value="1"/>
</dbReference>
<dbReference type="AlphaFoldDB" id="A0AAU7Z2U9"/>
<feature type="transmembrane region" description="Helical" evidence="7">
    <location>
        <begin position="63"/>
        <end position="82"/>
    </location>
</feature>
<proteinExistence type="predicted"/>
<dbReference type="InterPro" id="IPR050375">
    <property type="entry name" value="MFS_TsgA-like"/>
</dbReference>
<evidence type="ECO:0000256" key="6">
    <source>
        <dbReference type="SAM" id="MobiDB-lite"/>
    </source>
</evidence>
<sequence>MVTALFFLWAMPNNLNDVLIRQFMKSFQISRLQAGLIQSAFYFGYFCVSMPAAFVLRRFGYRIGLVSGLMLYSFGCFLFWPAAEINRYSFFLLALFVIAAGLAFLETGAASFVTQLGEPETSERRLNFAQSFNPPGTIAGALIGRPVSSTPDLFPTAPTFFPIVRTAGSSWRLRQVAPRKRHLDRSRAVPSRDAVERPPHFVRIPTVADQSENQPLPQSRAAFARVNSSISCQHHQSADHSKKRQQEKDKHIDVHHLTPLRPNSRSPRSRSARLPDSAADHIVLRYS</sequence>
<feature type="transmembrane region" description="Helical" evidence="7">
    <location>
        <begin position="88"/>
        <end position="105"/>
    </location>
</feature>